<keyword evidence="2" id="KW-1185">Reference proteome</keyword>
<dbReference type="AlphaFoldDB" id="A0A834T2R7"/>
<accession>A0A834T2R7</accession>
<dbReference type="Proteomes" id="UP000634136">
    <property type="component" value="Unassembled WGS sequence"/>
</dbReference>
<sequence length="100" mass="11620">MLPSAKIDAKIPHKNKLQVKYEKQKQKHEDQYDDVHKKLMRRYTEKLRRQEMATLSASLRSLLPLHYLKVSDPLGIDLSTLQRKLEEALPSSSNSSICKC</sequence>
<gene>
    <name evidence="1" type="ORF">G2W53_034187</name>
</gene>
<dbReference type="OrthoDB" id="1935281at2759"/>
<evidence type="ECO:0000313" key="1">
    <source>
        <dbReference type="EMBL" id="KAF7813211.1"/>
    </source>
</evidence>
<comment type="caution">
    <text evidence="1">The sequence shown here is derived from an EMBL/GenBank/DDBJ whole genome shotgun (WGS) entry which is preliminary data.</text>
</comment>
<name>A0A834T2R7_9FABA</name>
<proteinExistence type="predicted"/>
<dbReference type="EMBL" id="JAAIUW010000010">
    <property type="protein sequence ID" value="KAF7813211.1"/>
    <property type="molecule type" value="Genomic_DNA"/>
</dbReference>
<evidence type="ECO:0000313" key="2">
    <source>
        <dbReference type="Proteomes" id="UP000634136"/>
    </source>
</evidence>
<protein>
    <submittedName>
        <fullName evidence="1">Transcription factor bHLH36-like</fullName>
    </submittedName>
</protein>
<reference evidence="1" key="1">
    <citation type="submission" date="2020-09" db="EMBL/GenBank/DDBJ databases">
        <title>Genome-Enabled Discovery of Anthraquinone Biosynthesis in Senna tora.</title>
        <authorList>
            <person name="Kang S.-H."/>
            <person name="Pandey R.P."/>
            <person name="Lee C.-M."/>
            <person name="Sim J.-S."/>
            <person name="Jeong J.-T."/>
            <person name="Choi B.-S."/>
            <person name="Jung M."/>
            <person name="Ginzburg D."/>
            <person name="Zhao K."/>
            <person name="Won S.Y."/>
            <person name="Oh T.-J."/>
            <person name="Yu Y."/>
            <person name="Kim N.-H."/>
            <person name="Lee O.R."/>
            <person name="Lee T.-H."/>
            <person name="Bashyal P."/>
            <person name="Kim T.-S."/>
            <person name="Lee W.-H."/>
            <person name="Kawkins C."/>
            <person name="Kim C.-K."/>
            <person name="Kim J.S."/>
            <person name="Ahn B.O."/>
            <person name="Rhee S.Y."/>
            <person name="Sohng J.K."/>
        </authorList>
    </citation>
    <scope>NUCLEOTIDE SEQUENCE</scope>
    <source>
        <tissue evidence="1">Leaf</tissue>
    </source>
</reference>
<organism evidence="1 2">
    <name type="scientific">Senna tora</name>
    <dbReference type="NCBI Taxonomy" id="362788"/>
    <lineage>
        <taxon>Eukaryota</taxon>
        <taxon>Viridiplantae</taxon>
        <taxon>Streptophyta</taxon>
        <taxon>Embryophyta</taxon>
        <taxon>Tracheophyta</taxon>
        <taxon>Spermatophyta</taxon>
        <taxon>Magnoliopsida</taxon>
        <taxon>eudicotyledons</taxon>
        <taxon>Gunneridae</taxon>
        <taxon>Pentapetalae</taxon>
        <taxon>rosids</taxon>
        <taxon>fabids</taxon>
        <taxon>Fabales</taxon>
        <taxon>Fabaceae</taxon>
        <taxon>Caesalpinioideae</taxon>
        <taxon>Cassia clade</taxon>
        <taxon>Senna</taxon>
    </lineage>
</organism>